<accession>B6ST60</accession>
<dbReference type="PANTHER" id="PTHR46915">
    <property type="entry name" value="UBIQUITIN-LIKE PROTEASE 4-RELATED"/>
    <property type="match status" value="1"/>
</dbReference>
<keyword evidence="3" id="KW-0378">Hydrolase</keyword>
<dbReference type="SUPFAM" id="SSF54001">
    <property type="entry name" value="Cysteine proteinases"/>
    <property type="match status" value="1"/>
</dbReference>
<evidence type="ECO:0000256" key="3">
    <source>
        <dbReference type="ARBA" id="ARBA00022801"/>
    </source>
</evidence>
<dbReference type="GO" id="GO:0008234">
    <property type="term" value="F:cysteine-type peptidase activity"/>
    <property type="evidence" value="ECO:0007669"/>
    <property type="project" value="UniProtKB-KW"/>
</dbReference>
<name>B6ST60_MAIZE</name>
<evidence type="ECO:0000256" key="4">
    <source>
        <dbReference type="ARBA" id="ARBA00022807"/>
    </source>
</evidence>
<evidence type="ECO:0000259" key="5">
    <source>
        <dbReference type="PROSITE" id="PS50600"/>
    </source>
</evidence>
<evidence type="ECO:0000256" key="1">
    <source>
        <dbReference type="ARBA" id="ARBA00005234"/>
    </source>
</evidence>
<reference evidence="6" key="1">
    <citation type="journal article" date="2009" name="Plant Mol. Biol.">
        <title>Insights into corn genes derived from large-scale cDNA sequencing.</title>
        <authorList>
            <person name="Alexandrov N.N."/>
            <person name="Brover V.V."/>
            <person name="Freidin S."/>
            <person name="Troukhan M.E."/>
            <person name="Tatarinova T.V."/>
            <person name="Zhang H."/>
            <person name="Swaller T.J."/>
            <person name="Lu Y.P."/>
            <person name="Bouck J."/>
            <person name="Flavell R.B."/>
            <person name="Feldmann K.A."/>
        </authorList>
    </citation>
    <scope>NUCLEOTIDE SEQUENCE</scope>
</reference>
<keyword evidence="2" id="KW-0645">Protease</keyword>
<organism evidence="6">
    <name type="scientific">Zea mays</name>
    <name type="common">Maize</name>
    <dbReference type="NCBI Taxonomy" id="4577"/>
    <lineage>
        <taxon>Eukaryota</taxon>
        <taxon>Viridiplantae</taxon>
        <taxon>Streptophyta</taxon>
        <taxon>Embryophyta</taxon>
        <taxon>Tracheophyta</taxon>
        <taxon>Spermatophyta</taxon>
        <taxon>Magnoliopsida</taxon>
        <taxon>Liliopsida</taxon>
        <taxon>Poales</taxon>
        <taxon>Poaceae</taxon>
        <taxon>PACMAD clade</taxon>
        <taxon>Panicoideae</taxon>
        <taxon>Andropogonodae</taxon>
        <taxon>Andropogoneae</taxon>
        <taxon>Tripsacinae</taxon>
        <taxon>Zea</taxon>
    </lineage>
</organism>
<evidence type="ECO:0000313" key="6">
    <source>
        <dbReference type="EMBL" id="ACG28043.1"/>
    </source>
</evidence>
<feature type="domain" description="Ubiquitin-like protease family profile" evidence="5">
    <location>
        <begin position="309"/>
        <end position="495"/>
    </location>
</feature>
<dbReference type="Gene3D" id="1.10.418.20">
    <property type="match status" value="1"/>
</dbReference>
<dbReference type="AlphaFoldDB" id="B6ST60"/>
<dbReference type="InterPro" id="IPR003653">
    <property type="entry name" value="Peptidase_C48_C"/>
</dbReference>
<dbReference type="EMBL" id="EU955925">
    <property type="protein sequence ID" value="ACG28043.1"/>
    <property type="molecule type" value="mRNA"/>
</dbReference>
<evidence type="ECO:0000256" key="2">
    <source>
        <dbReference type="ARBA" id="ARBA00022670"/>
    </source>
</evidence>
<protein>
    <recommendedName>
        <fullName evidence="5">Ubiquitin-like protease family profile domain-containing protein</fullName>
    </recommendedName>
</protein>
<dbReference type="GO" id="GO:0006508">
    <property type="term" value="P:proteolysis"/>
    <property type="evidence" value="ECO:0007669"/>
    <property type="project" value="UniProtKB-KW"/>
</dbReference>
<dbReference type="ExpressionAtlas" id="B6ST60">
    <property type="expression patterns" value="baseline and differential"/>
</dbReference>
<sequence length="558" mass="63688">MAAQNAGTIIDCRQAMSPDPPAVELEVIGSSSPSIRPCPAAAALADADIDHDGCTAEFSSSTDRELQDRIREWEGPSLQGVLRRMPDGGKKMQSLVLRMKKELERRRARQRMDVTPLRQTVQAKRTGGSSGEIYNLKSDDETMDSTASKHYPNSSCTTSTKTYTQVKGAAYEEQSSLSHGKYAYPKNGGQISKESLRHQSKTCAYLPKSTCSEHLNMDIDRRKTPTLKSRNINQQENSTIDKCTNATFGSNRRWNLAKNKASPLEIKKDVVLLDDDDDIEPARSADVQISNKWEESNIHYPSSTDPEAVELTYSDMKCLEPEEYLKSPVINFYLQYLKKARPRRDLHMFNTYFYSKLEEALSMPGHHDSEFSKLRRWWRGVDIFKKAYIILPINESMHWSLIIVCMPTKEADSGPIILHLDSLGLHSSQKLFDIVARYIQAERWHLGMDSSYDIPFSGRIWRRLSKNINREKIEVPRQGNEYDCGLFMLYYIDRFIQDAPERLTKEGLGMFGRRWFNHEEASAFRGGIRALLIDLFHSALDDDGPSEAELEDKDIQMD</sequence>
<dbReference type="Pfam" id="PF02902">
    <property type="entry name" value="Peptidase_C48"/>
    <property type="match status" value="1"/>
</dbReference>
<proteinExistence type="evidence at transcript level"/>
<comment type="similarity">
    <text evidence="1">Belongs to the peptidase C48 family.</text>
</comment>
<dbReference type="GO" id="GO:0016926">
    <property type="term" value="P:protein desumoylation"/>
    <property type="evidence" value="ECO:0007669"/>
    <property type="project" value="UniProtKB-ARBA"/>
</dbReference>
<dbReference type="PROSITE" id="PS50600">
    <property type="entry name" value="ULP_PROTEASE"/>
    <property type="match status" value="1"/>
</dbReference>
<dbReference type="InterPro" id="IPR038765">
    <property type="entry name" value="Papain-like_cys_pep_sf"/>
</dbReference>
<dbReference type="PANTHER" id="PTHR46915:SF14">
    <property type="entry name" value="UBIQUITIN-LIKE-SPECIFIC PROTEASE 1D"/>
    <property type="match status" value="1"/>
</dbReference>
<dbReference type="Gene3D" id="3.30.310.130">
    <property type="entry name" value="Ubiquitin-related"/>
    <property type="match status" value="1"/>
</dbReference>
<keyword evidence="4" id="KW-0788">Thiol protease</keyword>